<dbReference type="SUPFAM" id="SSF52540">
    <property type="entry name" value="P-loop containing nucleoside triphosphate hydrolases"/>
    <property type="match status" value="1"/>
</dbReference>
<keyword evidence="1" id="KW-0347">Helicase</keyword>
<dbReference type="InterPro" id="IPR000212">
    <property type="entry name" value="DNA_helicase_UvrD/REP"/>
</dbReference>
<dbReference type="GO" id="GO:0004386">
    <property type="term" value="F:helicase activity"/>
    <property type="evidence" value="ECO:0007669"/>
    <property type="project" value="UniProtKB-KW"/>
</dbReference>
<keyword evidence="2" id="KW-1185">Reference proteome</keyword>
<dbReference type="Gene3D" id="3.40.50.300">
    <property type="entry name" value="P-loop containing nucleotide triphosphate hydrolases"/>
    <property type="match status" value="1"/>
</dbReference>
<dbReference type="Proteomes" id="UP000297604">
    <property type="component" value="Unassembled WGS sequence"/>
</dbReference>
<protein>
    <submittedName>
        <fullName evidence="1">DNA helicase II</fullName>
    </submittedName>
</protein>
<evidence type="ECO:0000313" key="1">
    <source>
        <dbReference type="EMBL" id="TFC22680.1"/>
    </source>
</evidence>
<reference evidence="1 2" key="1">
    <citation type="submission" date="2019-03" db="EMBL/GenBank/DDBJ databases">
        <title>Genomics of glacier-inhabiting Cryobacterium strains.</title>
        <authorList>
            <person name="Liu Q."/>
            <person name="Xin Y.-H."/>
        </authorList>
    </citation>
    <scope>NUCLEOTIDE SEQUENCE [LARGE SCALE GENOMIC DNA]</scope>
    <source>
        <strain evidence="1 2">MDB1-5</strain>
    </source>
</reference>
<comment type="caution">
    <text evidence="1">The sequence shown here is derived from an EMBL/GenBank/DDBJ whole genome shotgun (WGS) entry which is preliminary data.</text>
</comment>
<accession>A0ABY2ITU0</accession>
<keyword evidence="1" id="KW-0547">Nucleotide-binding</keyword>
<dbReference type="InterPro" id="IPR027417">
    <property type="entry name" value="P-loop_NTPase"/>
</dbReference>
<keyword evidence="1" id="KW-0067">ATP-binding</keyword>
<keyword evidence="1" id="KW-0378">Hydrolase</keyword>
<organism evidence="1 2">
    <name type="scientific">Cryobacterium glucosi</name>
    <dbReference type="NCBI Taxonomy" id="1259175"/>
    <lineage>
        <taxon>Bacteria</taxon>
        <taxon>Bacillati</taxon>
        <taxon>Actinomycetota</taxon>
        <taxon>Actinomycetes</taxon>
        <taxon>Micrococcales</taxon>
        <taxon>Microbacteriaceae</taxon>
        <taxon>Cryobacterium</taxon>
    </lineage>
</organism>
<gene>
    <name evidence="1" type="ORF">E3O46_04385</name>
</gene>
<sequence>MQTRFPCRTISTKQLRSSSKAFIASAGSGKTEDIVNRALAVPASEGVVLTTYTDNGAREIRARIVLKNGVIPSNIEVIPWLTFLIRHGVKPYQNPVLGPNLVSGLHFERRPGFPKKSTAPYYLDKSFRVYRDFLAEFALLLNEESGGAVVARIAQIYGHFFFDEIQDVSARDFEFLQLLLESPVTMTLSGDPRQGTYSTTASRTNRGLTKSNVIKWLAQMEKLDLLSLEERNHSWRCGQAICDFADALYPEFADTRSLNVSATGHDGVFLLRKDQIPQYVATYSPQLLVWDRRSEHHGLPRRNMGEVKGMTFPRVLIQPTGPIAKYLSDGSVLVEGARAKFYVAATRARHSVAIVLDDPGASAIRYWVPD</sequence>
<name>A0ABY2ITU0_9MICO</name>
<dbReference type="EMBL" id="SOFS01000012">
    <property type="protein sequence ID" value="TFC22680.1"/>
    <property type="molecule type" value="Genomic_DNA"/>
</dbReference>
<dbReference type="PANTHER" id="PTHR11070">
    <property type="entry name" value="UVRD / RECB / PCRA DNA HELICASE FAMILY MEMBER"/>
    <property type="match status" value="1"/>
</dbReference>
<evidence type="ECO:0000313" key="2">
    <source>
        <dbReference type="Proteomes" id="UP000297604"/>
    </source>
</evidence>
<proteinExistence type="predicted"/>